<comment type="caution">
    <text evidence="1">The sequence shown here is derived from an EMBL/GenBank/DDBJ whole genome shotgun (WGS) entry which is preliminary data.</text>
</comment>
<proteinExistence type="predicted"/>
<protein>
    <submittedName>
        <fullName evidence="1">Uncharacterized protein</fullName>
    </submittedName>
</protein>
<dbReference type="AlphaFoldDB" id="A0A916PH83"/>
<reference evidence="2" key="1">
    <citation type="submission" date="2015-03" db="EMBL/GenBank/DDBJ databases">
        <authorList>
            <consortium name="Pathogen Informatics"/>
        </authorList>
    </citation>
    <scope>NUCLEOTIDE SEQUENCE [LARGE SCALE GENOMIC DNA]</scope>
    <source>
        <strain evidence="2">N09902308</strain>
    </source>
</reference>
<gene>
    <name evidence="1" type="ORF">ERS007739_04205</name>
</gene>
<dbReference type="Proteomes" id="UP000039021">
    <property type="component" value="Unassembled WGS sequence"/>
</dbReference>
<evidence type="ECO:0000313" key="2">
    <source>
        <dbReference type="Proteomes" id="UP000039021"/>
    </source>
</evidence>
<name>A0A916PH83_MYCTX</name>
<sequence>MSMGSITRRRCHLSICACSSSRAFNRAWFCGVRSATTLSTPAQKLSGSISVPGRASLFTKS</sequence>
<organism evidence="1 2">
    <name type="scientific">Mycobacterium tuberculosis</name>
    <dbReference type="NCBI Taxonomy" id="1773"/>
    <lineage>
        <taxon>Bacteria</taxon>
        <taxon>Bacillati</taxon>
        <taxon>Actinomycetota</taxon>
        <taxon>Actinomycetes</taxon>
        <taxon>Mycobacteriales</taxon>
        <taxon>Mycobacteriaceae</taxon>
        <taxon>Mycobacterium</taxon>
        <taxon>Mycobacterium tuberculosis complex</taxon>
    </lineage>
</organism>
<accession>A0A916PH83</accession>
<evidence type="ECO:0000313" key="1">
    <source>
        <dbReference type="EMBL" id="COZ86861.1"/>
    </source>
</evidence>
<dbReference type="EMBL" id="CSBK01002477">
    <property type="protein sequence ID" value="COZ86861.1"/>
    <property type="molecule type" value="Genomic_DNA"/>
</dbReference>